<dbReference type="SUPFAM" id="SSF52047">
    <property type="entry name" value="RNI-like"/>
    <property type="match status" value="1"/>
</dbReference>
<comment type="caution">
    <text evidence="2">The sequence shown here is derived from an EMBL/GenBank/DDBJ whole genome shotgun (WGS) entry which is preliminary data.</text>
</comment>
<keyword evidence="3" id="KW-1185">Reference proteome</keyword>
<dbReference type="EMBL" id="CAJNOR010000809">
    <property type="protein sequence ID" value="CAF1012363.1"/>
    <property type="molecule type" value="Genomic_DNA"/>
</dbReference>
<dbReference type="InterPro" id="IPR032675">
    <property type="entry name" value="LRR_dom_sf"/>
</dbReference>
<accession>A0A814HMX1</accession>
<sequence>MLQSMILELESLPNELLLEVFAYLPSTDLLRGFHFMNLRFHHLIIHHLQSYTVSFSSASLSDLKFIGHQSLPIMAKHVKSLTLSNGDNTPHQVYALFHENALTLRQFHQLQRLSLCDVCSNDTMEEIMEEWSYLPNLTHLTLAGCYLKFDRMTGQRLIDTIWSLPKLVYCYLNIDLGHDNTVAPTAVSTTLKYLFIWGREYRENEIHSLLQQTPYLQHFSVLLRDRLEHHAIVEHSFPTMRRFRLEASQIDENRLSLFFRYMPNLCHLIVEVGLSRQPLDGYQWENLIQRYLPSLTRFQLNVSFKFDNTDKRKEQIDSLLDSFRCPFWLEEHQWFVRCHWNPLQRSSTIHLYTLPYKVTDFQFSFPIVYKSTCPNDAIFLDYHHVTELKYESNEKRPFSSPQIRFPNVNNLSIQFPIHDQFWSMMPNPQKVTSLTIFGDDTDVNITLAEIQKLIDRLPNLYSLTMATRHVFQLVHTSIRRLDLRCGDFYLDNRQCLSLSRSVLGSQCEILHIYLFNGMTVFELVENMKKLRLLTIESLYGEHLDENDDSFLSSLRTQLSSRFVITQDDFFSNVIQMCIC</sequence>
<dbReference type="AlphaFoldDB" id="A0A814HMX1"/>
<dbReference type="PROSITE" id="PS50181">
    <property type="entry name" value="FBOX"/>
    <property type="match status" value="1"/>
</dbReference>
<dbReference type="Gene3D" id="3.80.10.10">
    <property type="entry name" value="Ribonuclease Inhibitor"/>
    <property type="match status" value="1"/>
</dbReference>
<dbReference type="Proteomes" id="UP000663828">
    <property type="component" value="Unassembled WGS sequence"/>
</dbReference>
<dbReference type="InterPro" id="IPR001810">
    <property type="entry name" value="F-box_dom"/>
</dbReference>
<organism evidence="2 3">
    <name type="scientific">Adineta ricciae</name>
    <name type="common">Rotifer</name>
    <dbReference type="NCBI Taxonomy" id="249248"/>
    <lineage>
        <taxon>Eukaryota</taxon>
        <taxon>Metazoa</taxon>
        <taxon>Spiralia</taxon>
        <taxon>Gnathifera</taxon>
        <taxon>Rotifera</taxon>
        <taxon>Eurotatoria</taxon>
        <taxon>Bdelloidea</taxon>
        <taxon>Adinetida</taxon>
        <taxon>Adinetidae</taxon>
        <taxon>Adineta</taxon>
    </lineage>
</organism>
<gene>
    <name evidence="2" type="ORF">XAT740_LOCUS13791</name>
</gene>
<protein>
    <recommendedName>
        <fullName evidence="1">F-box domain-containing protein</fullName>
    </recommendedName>
</protein>
<evidence type="ECO:0000313" key="3">
    <source>
        <dbReference type="Proteomes" id="UP000663828"/>
    </source>
</evidence>
<reference evidence="2" key="1">
    <citation type="submission" date="2021-02" db="EMBL/GenBank/DDBJ databases">
        <authorList>
            <person name="Nowell W R."/>
        </authorList>
    </citation>
    <scope>NUCLEOTIDE SEQUENCE</scope>
</reference>
<evidence type="ECO:0000259" key="1">
    <source>
        <dbReference type="PROSITE" id="PS50181"/>
    </source>
</evidence>
<feature type="domain" description="F-box" evidence="1">
    <location>
        <begin position="6"/>
        <end position="54"/>
    </location>
</feature>
<proteinExistence type="predicted"/>
<evidence type="ECO:0000313" key="2">
    <source>
        <dbReference type="EMBL" id="CAF1012363.1"/>
    </source>
</evidence>
<name>A0A814HMX1_ADIRI</name>